<dbReference type="RefSeq" id="WP_007859655.1">
    <property type="nucleotide sequence ID" value="NZ_JH376420.1"/>
</dbReference>
<name>G5HEQ2_9FIRM</name>
<proteinExistence type="predicted"/>
<comment type="caution">
    <text evidence="1">The sequence shown here is derived from an EMBL/GenBank/DDBJ whole genome shotgun (WGS) entry which is preliminary data.</text>
</comment>
<dbReference type="HOGENOM" id="CLU_383898_0_0_9"/>
<sequence length="720" mass="83000">MYEKYAVGNLYRGDECSLRSDHGTLLRLIDEEVDCDGQVSVEIIASRFGKNLGYIDTVDIRRIHPISEEEFFSIYPNAEKVPGYDDLSKNVPLPCGDHAYMKEIVAGEKFVLTEERRDELLEEMMALLNEYEYHPTISGCNKILDEWAEKKGDLILLISRHPNYNGKYQIAFDEDYNRICDSKILEDFSGYIRRWSQNIRKKYMIGCHSYQESVDIRDRMYKIISAYNTIRAHGGLYLKDYYLECVKNHSFFTEKVNKFEEANRAHLCGWSGCPSELYTSESLGLLSKVRDFSLQLMNYKDQFIDVFMADVINAISPTLKAVAGQKTSRIVNKFCHFIGIDKDPEYQRRFAQYSDAINPLKITRHTILSCHPIDYFTMSFGNSWASCHTIDKENKRGMEHAYEGCYSGGTLSYMLDGTSMVFYTVDSSYTGDQLELEPKINRNMFHLGEDKIVQGRIYPQATDGENSFYQEVREIVQKVISDCMNRPNIWVNKKGPSECNNVIDTYGVHYTDYLYFKDCNVSYLKNADGGVNIKRISVGHAPICPRCGREHMEEKTIECDQCFAREICCECEEENNTDDMHYIDGEWYCENCCFYCSYHSEWEIGSGNHIVGYGNVCDNALDEPEFRECDSCGAFYYIYGDSVETEDGRSYCNSSCAYLDGYRMVESGEWYPQNEVHHCEHCESLVHDSAWNSDHDCCDDCVDDILEENEDEAGINSPAA</sequence>
<reference evidence="1 2" key="1">
    <citation type="submission" date="2011-08" db="EMBL/GenBank/DDBJ databases">
        <title>The Genome Sequence of Clostridium citroniae WAL-17108.</title>
        <authorList>
            <consortium name="The Broad Institute Genome Sequencing Platform"/>
            <person name="Earl A."/>
            <person name="Ward D."/>
            <person name="Feldgarden M."/>
            <person name="Gevers D."/>
            <person name="Finegold S.M."/>
            <person name="Summanen P.H."/>
            <person name="Molitoris D.R."/>
            <person name="Vaisanen M.L."/>
            <person name="Daigneault M."/>
            <person name="Allen-Vercoe E."/>
            <person name="Young S.K."/>
            <person name="Zeng Q."/>
            <person name="Gargeya S."/>
            <person name="Fitzgerald M."/>
            <person name="Haas B."/>
            <person name="Abouelleil A."/>
            <person name="Alvarado L."/>
            <person name="Arachchi H.M."/>
            <person name="Berlin A."/>
            <person name="Brown A."/>
            <person name="Chapman S.B."/>
            <person name="Chen Z."/>
            <person name="Dunbar C."/>
            <person name="Freedman E."/>
            <person name="Gearin G."/>
            <person name="Gellesch M."/>
            <person name="Goldberg J."/>
            <person name="Griggs A."/>
            <person name="Gujja S."/>
            <person name="Heiman D."/>
            <person name="Howarth C."/>
            <person name="Larson L."/>
            <person name="Lui A."/>
            <person name="MacDonald P.J.P."/>
            <person name="Montmayeur A."/>
            <person name="Murphy C."/>
            <person name="Neiman D."/>
            <person name="Pearson M."/>
            <person name="Priest M."/>
            <person name="Roberts A."/>
            <person name="Saif S."/>
            <person name="Shea T."/>
            <person name="Shenoy N."/>
            <person name="Sisk P."/>
            <person name="Stolte C."/>
            <person name="Sykes S."/>
            <person name="Wortman J."/>
            <person name="Nusbaum C."/>
            <person name="Birren B."/>
        </authorList>
    </citation>
    <scope>NUCLEOTIDE SEQUENCE [LARGE SCALE GENOMIC DNA]</scope>
    <source>
        <strain evidence="1 2">WAL-17108</strain>
    </source>
</reference>
<evidence type="ECO:0000313" key="2">
    <source>
        <dbReference type="Proteomes" id="UP000003763"/>
    </source>
</evidence>
<organism evidence="1 2">
    <name type="scientific">[Clostridium] citroniae WAL-17108</name>
    <dbReference type="NCBI Taxonomy" id="742733"/>
    <lineage>
        <taxon>Bacteria</taxon>
        <taxon>Bacillati</taxon>
        <taxon>Bacillota</taxon>
        <taxon>Clostridia</taxon>
        <taxon>Lachnospirales</taxon>
        <taxon>Lachnospiraceae</taxon>
        <taxon>Enterocloster</taxon>
    </lineage>
</organism>
<dbReference type="PATRIC" id="fig|742733.3.peg.943"/>
<protein>
    <submittedName>
        <fullName evidence="1">Uncharacterized protein</fullName>
    </submittedName>
</protein>
<dbReference type="eggNOG" id="ENOG50331CJ">
    <property type="taxonomic scope" value="Bacteria"/>
</dbReference>
<dbReference type="Proteomes" id="UP000003763">
    <property type="component" value="Unassembled WGS sequence"/>
</dbReference>
<evidence type="ECO:0000313" key="1">
    <source>
        <dbReference type="EMBL" id="EHF00011.1"/>
    </source>
</evidence>
<dbReference type="AlphaFoldDB" id="G5HEQ2"/>
<dbReference type="EMBL" id="ADLJ01000007">
    <property type="protein sequence ID" value="EHF00011.1"/>
    <property type="molecule type" value="Genomic_DNA"/>
</dbReference>
<accession>G5HEQ2</accession>
<gene>
    <name evidence="1" type="ORF">HMPREF9469_00925</name>
</gene>